<dbReference type="Proteomes" id="UP001362999">
    <property type="component" value="Unassembled WGS sequence"/>
</dbReference>
<evidence type="ECO:0000313" key="2">
    <source>
        <dbReference type="EMBL" id="KAK7027719.1"/>
    </source>
</evidence>
<accession>A0AAW0BP80</accession>
<organism evidence="2 3">
    <name type="scientific">Favolaschia claudopus</name>
    <dbReference type="NCBI Taxonomy" id="2862362"/>
    <lineage>
        <taxon>Eukaryota</taxon>
        <taxon>Fungi</taxon>
        <taxon>Dikarya</taxon>
        <taxon>Basidiomycota</taxon>
        <taxon>Agaricomycotina</taxon>
        <taxon>Agaricomycetes</taxon>
        <taxon>Agaricomycetidae</taxon>
        <taxon>Agaricales</taxon>
        <taxon>Marasmiineae</taxon>
        <taxon>Mycenaceae</taxon>
        <taxon>Favolaschia</taxon>
    </lineage>
</organism>
<evidence type="ECO:0000313" key="3">
    <source>
        <dbReference type="Proteomes" id="UP001362999"/>
    </source>
</evidence>
<feature type="region of interest" description="Disordered" evidence="1">
    <location>
        <begin position="24"/>
        <end position="50"/>
    </location>
</feature>
<dbReference type="EMBL" id="JAWWNJ010000029">
    <property type="protein sequence ID" value="KAK7027719.1"/>
    <property type="molecule type" value="Genomic_DNA"/>
</dbReference>
<protein>
    <submittedName>
        <fullName evidence="2">Uncharacterized protein</fullName>
    </submittedName>
</protein>
<comment type="caution">
    <text evidence="2">The sequence shown here is derived from an EMBL/GenBank/DDBJ whole genome shotgun (WGS) entry which is preliminary data.</text>
</comment>
<proteinExistence type="predicted"/>
<dbReference type="AlphaFoldDB" id="A0AAW0BP80"/>
<sequence>MPFQHTAEDSSKVIMEVRSSCHRVSASYPPKSTPTRLKVEDNGPDASATRRVDCTGSNKKCCGVDQKGVKYNGISVHRQKQIIIEYLTLAHHAFLEIKNASGAEDQQPSQRLGTRITALLLRITSCITRALPRVTRLLRKGHSAWLALDNRQTSI</sequence>
<keyword evidence="3" id="KW-1185">Reference proteome</keyword>
<evidence type="ECO:0000256" key="1">
    <source>
        <dbReference type="SAM" id="MobiDB-lite"/>
    </source>
</evidence>
<name>A0AAW0BP80_9AGAR</name>
<reference evidence="2 3" key="1">
    <citation type="journal article" date="2024" name="J Genomics">
        <title>Draft genome sequencing and assembly of Favolaschia claudopus CIRM-BRFM 2984 isolated from oak limbs.</title>
        <authorList>
            <person name="Navarro D."/>
            <person name="Drula E."/>
            <person name="Chaduli D."/>
            <person name="Cazenave R."/>
            <person name="Ahrendt S."/>
            <person name="Wang J."/>
            <person name="Lipzen A."/>
            <person name="Daum C."/>
            <person name="Barry K."/>
            <person name="Grigoriev I.V."/>
            <person name="Favel A."/>
            <person name="Rosso M.N."/>
            <person name="Martin F."/>
        </authorList>
    </citation>
    <scope>NUCLEOTIDE SEQUENCE [LARGE SCALE GENOMIC DNA]</scope>
    <source>
        <strain evidence="2 3">CIRM-BRFM 2984</strain>
    </source>
</reference>
<gene>
    <name evidence="2" type="ORF">R3P38DRAFT_2776789</name>
</gene>